<evidence type="ECO:0000256" key="1">
    <source>
        <dbReference type="SAM" id="Phobius"/>
    </source>
</evidence>
<keyword evidence="3" id="KW-1185">Reference proteome</keyword>
<dbReference type="Proteomes" id="UP000192796">
    <property type="component" value="Unassembled WGS sequence"/>
</dbReference>
<evidence type="ECO:0000313" key="3">
    <source>
        <dbReference type="Proteomes" id="UP000192796"/>
    </source>
</evidence>
<protein>
    <recommendedName>
        <fullName evidence="4">Peptidase MA-like domain-containing protein</fullName>
    </recommendedName>
</protein>
<dbReference type="EMBL" id="LVYD01000056">
    <property type="protein sequence ID" value="OQP61720.1"/>
    <property type="molecule type" value="Genomic_DNA"/>
</dbReference>
<dbReference type="AlphaFoldDB" id="A0A1V9FTR4"/>
<gene>
    <name evidence="2" type="ORF">A3860_31130</name>
</gene>
<feature type="transmembrane region" description="Helical" evidence="1">
    <location>
        <begin position="63"/>
        <end position="81"/>
    </location>
</feature>
<keyword evidence="1" id="KW-0812">Transmembrane</keyword>
<accession>A0A1V9FTR4</accession>
<dbReference type="InterPro" id="IPR011042">
    <property type="entry name" value="6-blade_b-propeller_TolB-like"/>
</dbReference>
<name>A0A1V9FTR4_9BACT</name>
<evidence type="ECO:0000313" key="2">
    <source>
        <dbReference type="EMBL" id="OQP61720.1"/>
    </source>
</evidence>
<comment type="caution">
    <text evidence="2">The sequence shown here is derived from an EMBL/GenBank/DDBJ whole genome shotgun (WGS) entry which is preliminary data.</text>
</comment>
<organism evidence="2 3">
    <name type="scientific">Niastella vici</name>
    <dbReference type="NCBI Taxonomy" id="1703345"/>
    <lineage>
        <taxon>Bacteria</taxon>
        <taxon>Pseudomonadati</taxon>
        <taxon>Bacteroidota</taxon>
        <taxon>Chitinophagia</taxon>
        <taxon>Chitinophagales</taxon>
        <taxon>Chitinophagaceae</taxon>
        <taxon>Niastella</taxon>
    </lineage>
</organism>
<sequence>MHPIASKNAPNFTKSSSKRFEFSILRDTALKASLFERFFVLCCFPLCYNFKEVIQDLNIPSGIAYSIYALVITIVAIGKFNYFCSGMLLKYTFLVFWFYPFVLRAQIIESPGQSPWKLKWRQIQTPHFRIIYPEEMDSVAQRTANAMMNAYRDVAKSLNVLPRKIPIVLQNQTTDNNAFVTSEGRRAEFFSTPPQNPQNMGMNNWFDELSLHEYRHVVQMDHTIQGWGKYIFYLFGNSGTSVMQGLTNPWWFWEGDAVGIESVLGYGGRGRIPAFDLTFRTQLLSRGAFSYIKASCGSMKNAIPNHYLLGYLMTTYVKNHYGADVWEKILDRTYRTPPLPFCFSNSMKKITGLNANQAYVAMTEELKDLWGQQVSNVKETPVTYFHQPKEKVFSNYKFPQYLSDGSIVAQKAGLETGSFLAYKSSIVDQSAFVLLTNDGKEKRICMSGVLDDNGIMSCAGNKVVWTEYSYDPRWGARNYTVVKTLDVKTNKQKQLTHRSRLHAPCFSPNGTLIAAIEYTTACKYFLVLMDGNTGALIRKFPNPENLQLLQPHFTSDGKNILLIIAEAGSKSIVKVNLETGTVSTVLPSVPENISAPADYKNYVLFNSPRSGTDNIYAIDTITGQQYRVTNRKYGAFNACVSPDNTTLCFQDFMPDGFRIATIPIDVNTWEKIDTAENSANKVEYYKRFAQQEAGNILSRIPDSVYPSARYNKLKHAINIYSWGAEPLSNLPRLLNIGVKSQDMLSTTLLEAGFSYDNNEKQWGKYAKLSYNGFYPEFFISYTDGKRKAIFSKGEAGAGLAYSVYYDLIAFRNFNFGTALPLNFSSGAYIRNLVLKSQVVYNSFNKLVHQPDENQYKREYFGNFFSLQHDISFEWRLRQSIRDVGPRAGVITAYSFRNAPFHSFFNASQTAVNINVYLPGFFKHHAATLRACLQRDDSSNYHFENRFLFVRNVRDQLFHHLQIYSIDYKLPLCYPDLSVLNGFLYFQRLKLDVFSEWAVGKSLYNDLVDGHLRRYTNVGMEFMADVNFMRFLIPFEAGIRSTYLAQDHSLHHQAIIKLPVF</sequence>
<keyword evidence="1" id="KW-0472">Membrane</keyword>
<evidence type="ECO:0008006" key="4">
    <source>
        <dbReference type="Google" id="ProtNLM"/>
    </source>
</evidence>
<proteinExistence type="predicted"/>
<dbReference type="PANTHER" id="PTHR36842">
    <property type="entry name" value="PROTEIN TOLB HOMOLOG"/>
    <property type="match status" value="1"/>
</dbReference>
<dbReference type="Gene3D" id="2.120.10.30">
    <property type="entry name" value="TolB, C-terminal domain"/>
    <property type="match status" value="1"/>
</dbReference>
<feature type="transmembrane region" description="Helical" evidence="1">
    <location>
        <begin position="88"/>
        <end position="107"/>
    </location>
</feature>
<dbReference type="STRING" id="1703345.A3860_31130"/>
<keyword evidence="1" id="KW-1133">Transmembrane helix</keyword>
<reference evidence="2 3" key="1">
    <citation type="submission" date="2016-03" db="EMBL/GenBank/DDBJ databases">
        <title>Niastella vici sp. nov., isolated from farmland soil.</title>
        <authorList>
            <person name="Chen L."/>
            <person name="Wang D."/>
            <person name="Yang S."/>
            <person name="Wang G."/>
        </authorList>
    </citation>
    <scope>NUCLEOTIDE SEQUENCE [LARGE SCALE GENOMIC DNA]</scope>
    <source>
        <strain evidence="2 3">DJ57</strain>
    </source>
</reference>
<dbReference type="PANTHER" id="PTHR36842:SF1">
    <property type="entry name" value="PROTEIN TOLB"/>
    <property type="match status" value="1"/>
</dbReference>
<dbReference type="SUPFAM" id="SSF69304">
    <property type="entry name" value="Tricorn protease N-terminal domain"/>
    <property type="match status" value="1"/>
</dbReference>